<dbReference type="EMBL" id="FMVW01000002">
    <property type="protein sequence ID" value="SCZ31417.1"/>
    <property type="molecule type" value="Genomic_DNA"/>
</dbReference>
<keyword evidence="6 8" id="KW-0472">Membrane</keyword>
<dbReference type="AlphaFoldDB" id="A0A1G5N1V4"/>
<feature type="compositionally biased region" description="Low complexity" evidence="7">
    <location>
        <begin position="44"/>
        <end position="54"/>
    </location>
</feature>
<feature type="transmembrane region" description="Helical" evidence="8">
    <location>
        <begin position="161"/>
        <end position="183"/>
    </location>
</feature>
<feature type="transmembrane region" description="Helical" evidence="8">
    <location>
        <begin position="244"/>
        <end position="263"/>
    </location>
</feature>
<dbReference type="OrthoDB" id="9814206at2"/>
<feature type="domain" description="Mechanosensitive ion channel MscS" evidence="9">
    <location>
        <begin position="573"/>
        <end position="630"/>
    </location>
</feature>
<keyword evidence="5 8" id="KW-1133">Transmembrane helix</keyword>
<evidence type="ECO:0000313" key="13">
    <source>
        <dbReference type="Proteomes" id="UP000199347"/>
    </source>
</evidence>
<dbReference type="SUPFAM" id="SSF82861">
    <property type="entry name" value="Mechanosensitive channel protein MscS (YggB), transmembrane region"/>
    <property type="match status" value="1"/>
</dbReference>
<accession>A0A1G5N1V4</accession>
<dbReference type="InterPro" id="IPR011014">
    <property type="entry name" value="MscS_channel_TM-2"/>
</dbReference>
<evidence type="ECO:0000256" key="3">
    <source>
        <dbReference type="ARBA" id="ARBA00022475"/>
    </source>
</evidence>
<dbReference type="SUPFAM" id="SSF50182">
    <property type="entry name" value="Sm-like ribonucleoproteins"/>
    <property type="match status" value="1"/>
</dbReference>
<dbReference type="InterPro" id="IPR023408">
    <property type="entry name" value="MscS_beta-dom_sf"/>
</dbReference>
<evidence type="ECO:0000256" key="8">
    <source>
        <dbReference type="SAM" id="Phobius"/>
    </source>
</evidence>
<feature type="region of interest" description="Disordered" evidence="7">
    <location>
        <begin position="32"/>
        <end position="65"/>
    </location>
</feature>
<evidence type="ECO:0000259" key="11">
    <source>
        <dbReference type="Pfam" id="PF25392"/>
    </source>
</evidence>
<feature type="transmembrane region" description="Helical" evidence="8">
    <location>
        <begin position="435"/>
        <end position="459"/>
    </location>
</feature>
<feature type="domain" description="Mechanosensitive ion channel transmembrane helices 2/3" evidence="10">
    <location>
        <begin position="531"/>
        <end position="571"/>
    </location>
</feature>
<dbReference type="GO" id="GO:0005886">
    <property type="term" value="C:plasma membrane"/>
    <property type="evidence" value="ECO:0007669"/>
    <property type="project" value="UniProtKB-SubCell"/>
</dbReference>
<dbReference type="InterPro" id="IPR011066">
    <property type="entry name" value="MscS_channel_C_sf"/>
</dbReference>
<dbReference type="Proteomes" id="UP000199347">
    <property type="component" value="Unassembled WGS sequence"/>
</dbReference>
<comment type="similarity">
    <text evidence="2">Belongs to the MscS (TC 1.A.23) family.</text>
</comment>
<organism evidence="12 13">
    <name type="scientific">Afifella marina DSM 2698</name>
    <dbReference type="NCBI Taxonomy" id="1120955"/>
    <lineage>
        <taxon>Bacteria</taxon>
        <taxon>Pseudomonadati</taxon>
        <taxon>Pseudomonadota</taxon>
        <taxon>Alphaproteobacteria</taxon>
        <taxon>Hyphomicrobiales</taxon>
        <taxon>Afifellaceae</taxon>
        <taxon>Afifella</taxon>
    </lineage>
</organism>
<name>A0A1G5N1V4_AFIMA</name>
<feature type="compositionally biased region" description="Acidic residues" evidence="7">
    <location>
        <begin position="921"/>
        <end position="930"/>
    </location>
</feature>
<dbReference type="STRING" id="1120955.SAMN03080610_01366"/>
<feature type="transmembrane region" description="Helical" evidence="8">
    <location>
        <begin position="479"/>
        <end position="504"/>
    </location>
</feature>
<evidence type="ECO:0000256" key="7">
    <source>
        <dbReference type="SAM" id="MobiDB-lite"/>
    </source>
</evidence>
<dbReference type="Gene3D" id="1.10.287.1260">
    <property type="match status" value="1"/>
</dbReference>
<gene>
    <name evidence="12" type="ORF">SAMN03080610_01366</name>
</gene>
<feature type="compositionally biased region" description="Basic and acidic residues" evidence="7">
    <location>
        <begin position="860"/>
        <end position="871"/>
    </location>
</feature>
<proteinExistence type="inferred from homology"/>
<feature type="compositionally biased region" description="Basic and acidic residues" evidence="7">
    <location>
        <begin position="770"/>
        <end position="784"/>
    </location>
</feature>
<comment type="subcellular location">
    <subcellularLocation>
        <location evidence="1">Cell membrane</location>
        <topology evidence="1">Multi-pass membrane protein</topology>
    </subcellularLocation>
</comment>
<reference evidence="12 13" key="1">
    <citation type="submission" date="2016-10" db="EMBL/GenBank/DDBJ databases">
        <authorList>
            <person name="de Groot N.N."/>
        </authorList>
    </citation>
    <scope>NUCLEOTIDE SEQUENCE [LARGE SCALE GENOMIC DNA]</scope>
    <source>
        <strain evidence="12 13">DSM 2698</strain>
    </source>
</reference>
<dbReference type="Pfam" id="PF21088">
    <property type="entry name" value="MS_channel_1st"/>
    <property type="match status" value="1"/>
</dbReference>
<evidence type="ECO:0000256" key="6">
    <source>
        <dbReference type="ARBA" id="ARBA00023136"/>
    </source>
</evidence>
<dbReference type="InterPro" id="IPR049142">
    <property type="entry name" value="MS_channel_1st"/>
</dbReference>
<feature type="region of interest" description="Disordered" evidence="7">
    <location>
        <begin position="762"/>
        <end position="930"/>
    </location>
</feature>
<evidence type="ECO:0000256" key="4">
    <source>
        <dbReference type="ARBA" id="ARBA00022692"/>
    </source>
</evidence>
<evidence type="ECO:0000259" key="10">
    <source>
        <dbReference type="Pfam" id="PF21088"/>
    </source>
</evidence>
<feature type="transmembrane region" description="Helical" evidence="8">
    <location>
        <begin position="385"/>
        <end position="414"/>
    </location>
</feature>
<feature type="domain" description="Moderate conductance mechanosensitive channel YbiO-like transmembrane helix 1" evidence="11">
    <location>
        <begin position="392"/>
        <end position="470"/>
    </location>
</feature>
<dbReference type="InterPro" id="IPR006685">
    <property type="entry name" value="MscS_channel_2nd"/>
</dbReference>
<evidence type="ECO:0000256" key="5">
    <source>
        <dbReference type="ARBA" id="ARBA00022989"/>
    </source>
</evidence>
<dbReference type="GO" id="GO:0008381">
    <property type="term" value="F:mechanosensitive monoatomic ion channel activity"/>
    <property type="evidence" value="ECO:0007669"/>
    <property type="project" value="InterPro"/>
</dbReference>
<feature type="transmembrane region" description="Helical" evidence="8">
    <location>
        <begin position="358"/>
        <end position="379"/>
    </location>
</feature>
<keyword evidence="4 8" id="KW-0812">Transmembrane</keyword>
<dbReference type="SUPFAM" id="SSF82689">
    <property type="entry name" value="Mechanosensitive channel protein MscS (YggB), C-terminal domain"/>
    <property type="match status" value="1"/>
</dbReference>
<dbReference type="RefSeq" id="WP_092810877.1">
    <property type="nucleotide sequence ID" value="NZ_FMVW01000002.1"/>
</dbReference>
<evidence type="ECO:0000256" key="2">
    <source>
        <dbReference type="ARBA" id="ARBA00008017"/>
    </source>
</evidence>
<dbReference type="PANTHER" id="PTHR30460">
    <property type="entry name" value="MODERATE CONDUCTANCE MECHANOSENSITIVE CHANNEL YBIO"/>
    <property type="match status" value="1"/>
</dbReference>
<feature type="transmembrane region" description="Helical" evidence="8">
    <location>
        <begin position="204"/>
        <end position="224"/>
    </location>
</feature>
<feature type="transmembrane region" description="Helical" evidence="8">
    <location>
        <begin position="284"/>
        <end position="305"/>
    </location>
</feature>
<dbReference type="InterPro" id="IPR010920">
    <property type="entry name" value="LSM_dom_sf"/>
</dbReference>
<evidence type="ECO:0000313" key="12">
    <source>
        <dbReference type="EMBL" id="SCZ31417.1"/>
    </source>
</evidence>
<feature type="region of interest" description="Disordered" evidence="7">
    <location>
        <begin position="97"/>
        <end position="118"/>
    </location>
</feature>
<evidence type="ECO:0000259" key="9">
    <source>
        <dbReference type="Pfam" id="PF00924"/>
    </source>
</evidence>
<sequence>MLLTDLFPARLLRLSAVLLVLFTLAGLAPSGAGAQSLPMPTMPGTSDTSGSSDTANEGEGDTSGDSALRAKLLADILKDEKARQALIDQLEQLANPQSQAAEAAAPQEEEDQSLARQLADATKGAAEASYGVVERLFRDLKGLGALAKQAGDLDWGALQVAILRLFGTIAVTGVGLVVFSYLFQKLTHLVTRRISGPHAVVRSIAFVVETLADILALAIAYAVGSGLAVGVFGDGGQMQIEQSLYLNAFLIVGGVRVFLRAIVASTPETTSLIPYREGITDYAYARLMVVAALLITGIAFLVPVVNTSLSFVAGRGLRVTVMLVAAFVALTSMRTLAARIRERRDPDTQGMGGQVVTMFVQLWPWIGTLYVLAVLSIGITRPYLLVSFVVGASVRTAVAIGIGVALVALVKLALQRGVRLPQWMAREVPVLERRMNTLIPAILKIVRTLVIVAVILAIIDAWQVLDISGWMSTERGADLVARIISALIIVVVTYLLWIGISSWIEHRLNYGKQGAMPSARARTILSLMRNGLSITLFVIAGMLALSQLGVNIGPLLAGAGVLGLAVGFGSQKLVQDVITGAFIQFENAINEGDVVTVAGISGVVEKLTVRSVGIRDLAGVYHIVPFSSVDAVSNSMRKFAYHLAEVGVAYRENIREVKEAMREAFDRLKASEYGTDIIDDFEMHGVTALADSAVMVRGRIKTLPGSQWAVGRAYTEIMKEVFDERDIEIPFPHRTLYLGVHKDGHIDTLPIAIEEQARRKALEETAVSADGEKKDGGKKDEKSEPAQGASASEPYTAPTQDLPAEEGQAKAAALKAAALSGGKVAEGEPFADQFTEDQLPDTEDSRKAAASVDQPDEDEAAKNKPSGEKPAGEGASAKASDKTPASRRTSGQGAKGSRSQNRNRRPRRRRKDEPKLPEPTQDSDGDSDEQ</sequence>
<protein>
    <submittedName>
        <fullName evidence="12">Small conductance mechanosensitive channel</fullName>
    </submittedName>
</protein>
<feature type="compositionally biased region" description="Low complexity" evidence="7">
    <location>
        <begin position="97"/>
        <end position="106"/>
    </location>
</feature>
<feature type="compositionally biased region" description="Basic residues" evidence="7">
    <location>
        <begin position="901"/>
        <end position="910"/>
    </location>
</feature>
<dbReference type="Pfam" id="PF25392">
    <property type="entry name" value="MS_channel_TM1"/>
    <property type="match status" value="1"/>
</dbReference>
<dbReference type="Gene3D" id="2.30.30.60">
    <property type="match status" value="1"/>
</dbReference>
<feature type="transmembrane region" description="Helical" evidence="8">
    <location>
        <begin position="524"/>
        <end position="545"/>
    </location>
</feature>
<dbReference type="InterPro" id="IPR057485">
    <property type="entry name" value="YbiO-like_TM1"/>
</dbReference>
<keyword evidence="13" id="KW-1185">Reference proteome</keyword>
<dbReference type="Pfam" id="PF00924">
    <property type="entry name" value="MS_channel_2nd"/>
    <property type="match status" value="1"/>
</dbReference>
<feature type="compositionally biased region" description="Low complexity" evidence="7">
    <location>
        <begin position="809"/>
        <end position="819"/>
    </location>
</feature>
<dbReference type="Gene3D" id="3.30.70.100">
    <property type="match status" value="1"/>
</dbReference>
<dbReference type="PANTHER" id="PTHR30460:SF0">
    <property type="entry name" value="MODERATE CONDUCTANCE MECHANOSENSITIVE CHANNEL YBIO"/>
    <property type="match status" value="1"/>
</dbReference>
<dbReference type="InterPro" id="IPR045276">
    <property type="entry name" value="YbiO_bact"/>
</dbReference>
<feature type="transmembrane region" description="Helical" evidence="8">
    <location>
        <begin position="317"/>
        <end position="337"/>
    </location>
</feature>
<keyword evidence="3" id="KW-1003">Cell membrane</keyword>
<evidence type="ECO:0000256" key="1">
    <source>
        <dbReference type="ARBA" id="ARBA00004651"/>
    </source>
</evidence>